<accession>A0A9W6WYU1</accession>
<dbReference type="GO" id="GO:0009229">
    <property type="term" value="P:thiamine diphosphate biosynthetic process"/>
    <property type="evidence" value="ECO:0007669"/>
    <property type="project" value="InterPro"/>
</dbReference>
<dbReference type="GO" id="GO:0006772">
    <property type="term" value="P:thiamine metabolic process"/>
    <property type="evidence" value="ECO:0007669"/>
    <property type="project" value="InterPro"/>
</dbReference>
<dbReference type="Gene3D" id="2.60.120.320">
    <property type="entry name" value="Thiamin pyrophosphokinase, thiamin-binding domain"/>
    <property type="match status" value="1"/>
</dbReference>
<evidence type="ECO:0000256" key="3">
    <source>
        <dbReference type="ARBA" id="ARBA00022777"/>
    </source>
</evidence>
<organism evidence="6 7">
    <name type="scientific">Phytophthora lilii</name>
    <dbReference type="NCBI Taxonomy" id="2077276"/>
    <lineage>
        <taxon>Eukaryota</taxon>
        <taxon>Sar</taxon>
        <taxon>Stramenopiles</taxon>
        <taxon>Oomycota</taxon>
        <taxon>Peronosporomycetes</taxon>
        <taxon>Peronosporales</taxon>
        <taxon>Peronosporaceae</taxon>
        <taxon>Phytophthora</taxon>
    </lineage>
</organism>
<dbReference type="InterPro" id="IPR036759">
    <property type="entry name" value="TPK_catalytic_sf"/>
</dbReference>
<dbReference type="InterPro" id="IPR006282">
    <property type="entry name" value="Thi_PPkinase"/>
</dbReference>
<evidence type="ECO:0000313" key="6">
    <source>
        <dbReference type="EMBL" id="GMF23087.1"/>
    </source>
</evidence>
<dbReference type="AlphaFoldDB" id="A0A9W6WYU1"/>
<dbReference type="Pfam" id="PF04265">
    <property type="entry name" value="TPK_B1_binding"/>
    <property type="match status" value="1"/>
</dbReference>
<dbReference type="GO" id="GO:0005524">
    <property type="term" value="F:ATP binding"/>
    <property type="evidence" value="ECO:0007669"/>
    <property type="project" value="UniProtKB-KW"/>
</dbReference>
<evidence type="ECO:0000256" key="2">
    <source>
        <dbReference type="ARBA" id="ARBA00022741"/>
    </source>
</evidence>
<feature type="domain" description="Thiamin pyrophosphokinase thiamin-binding" evidence="5">
    <location>
        <begin position="221"/>
        <end position="290"/>
    </location>
</feature>
<dbReference type="GO" id="GO:0016301">
    <property type="term" value="F:kinase activity"/>
    <property type="evidence" value="ECO:0007669"/>
    <property type="project" value="UniProtKB-KW"/>
</dbReference>
<keyword evidence="2" id="KW-0547">Nucleotide-binding</keyword>
<comment type="caution">
    <text evidence="6">The sequence shown here is derived from an EMBL/GenBank/DDBJ whole genome shotgun (WGS) entry which is preliminary data.</text>
</comment>
<dbReference type="Pfam" id="PF04263">
    <property type="entry name" value="TPK_catalytic"/>
    <property type="match status" value="1"/>
</dbReference>
<protein>
    <submittedName>
        <fullName evidence="6">Unnamed protein product</fullName>
    </submittedName>
</protein>
<dbReference type="InterPro" id="IPR007371">
    <property type="entry name" value="TPK_catalytic"/>
</dbReference>
<dbReference type="PANTHER" id="PTHR13622">
    <property type="entry name" value="THIAMIN PYROPHOSPHOKINASE"/>
    <property type="match status" value="1"/>
</dbReference>
<dbReference type="GO" id="GO:0030975">
    <property type="term" value="F:thiamine binding"/>
    <property type="evidence" value="ECO:0007669"/>
    <property type="project" value="InterPro"/>
</dbReference>
<dbReference type="SUPFAM" id="SSF63999">
    <property type="entry name" value="Thiamin pyrophosphokinase, catalytic domain"/>
    <property type="match status" value="1"/>
</dbReference>
<dbReference type="EMBL" id="BSXW01000462">
    <property type="protein sequence ID" value="GMF23087.1"/>
    <property type="molecule type" value="Genomic_DNA"/>
</dbReference>
<dbReference type="Gene3D" id="3.40.50.10240">
    <property type="entry name" value="Thiamin pyrophosphokinase, catalytic domain"/>
    <property type="match status" value="1"/>
</dbReference>
<dbReference type="PANTHER" id="PTHR13622:SF8">
    <property type="entry name" value="THIAMIN PYROPHOSPHOKINASE 1"/>
    <property type="match status" value="1"/>
</dbReference>
<proteinExistence type="predicted"/>
<dbReference type="InterPro" id="IPR007373">
    <property type="entry name" value="Thiamin_PyroPKinase_B1-bd"/>
</dbReference>
<evidence type="ECO:0000256" key="4">
    <source>
        <dbReference type="ARBA" id="ARBA00022840"/>
    </source>
</evidence>
<gene>
    <name evidence="6" type="ORF">Plil01_000927600</name>
</gene>
<dbReference type="SUPFAM" id="SSF63862">
    <property type="entry name" value="Thiamin pyrophosphokinase, substrate-binding domain"/>
    <property type="match status" value="1"/>
</dbReference>
<dbReference type="Proteomes" id="UP001165083">
    <property type="component" value="Unassembled WGS sequence"/>
</dbReference>
<evidence type="ECO:0000256" key="1">
    <source>
        <dbReference type="ARBA" id="ARBA00022679"/>
    </source>
</evidence>
<keyword evidence="4" id="KW-0067">ATP-binding</keyword>
<dbReference type="FunFam" id="3.40.50.10240:FF:000022">
    <property type="entry name" value="Thiamine pyrophosphokinase"/>
    <property type="match status" value="1"/>
</dbReference>
<dbReference type="InterPro" id="IPR036371">
    <property type="entry name" value="TPK_B1-bd_sf"/>
</dbReference>
<sequence length="298" mass="32785">MATPVKQHAHAAAWGAIMTLRRAVMTHRPTLLHSSAFWSHPPAHREAVPRLAVLLLNAAHASWRVGGGGATRGGSELFWNLWSSAQLTVCADGGANRLLDRAVALGAQDLVAPQFIKGDLDSLRADVRDFFEAKGTTVLQDPDQNTNDLDKCLQLIYQQQEQHCKTQNTDERFSVMVFGAMGGRFDQEMQSINALFRWNGKFQQMVLMSDETTARLLVPDARHVIKPNFHFETRTCGLIPVAGTCKEVTTAGLKWNLSPGMETGFGGLISSSNHVDDACEQVEVAASHPLIWTTELKK</sequence>
<keyword evidence="1" id="KW-0808">Transferase</keyword>
<dbReference type="OrthoDB" id="25149at2759"/>
<keyword evidence="7" id="KW-1185">Reference proteome</keyword>
<dbReference type="CDD" id="cd07995">
    <property type="entry name" value="TPK"/>
    <property type="match status" value="1"/>
</dbReference>
<reference evidence="6" key="1">
    <citation type="submission" date="2023-04" db="EMBL/GenBank/DDBJ databases">
        <title>Phytophthora lilii NBRC 32176.</title>
        <authorList>
            <person name="Ichikawa N."/>
            <person name="Sato H."/>
            <person name="Tonouchi N."/>
        </authorList>
    </citation>
    <scope>NUCLEOTIDE SEQUENCE</scope>
    <source>
        <strain evidence="6">NBRC 32176</strain>
    </source>
</reference>
<evidence type="ECO:0000313" key="7">
    <source>
        <dbReference type="Proteomes" id="UP001165083"/>
    </source>
</evidence>
<dbReference type="FunFam" id="2.60.120.320:FF:000001">
    <property type="entry name" value="Thiamine pyrophosphokinase"/>
    <property type="match status" value="1"/>
</dbReference>
<dbReference type="SMART" id="SM00983">
    <property type="entry name" value="TPK_B1_binding"/>
    <property type="match status" value="1"/>
</dbReference>
<evidence type="ECO:0000259" key="5">
    <source>
        <dbReference type="SMART" id="SM00983"/>
    </source>
</evidence>
<dbReference type="NCBIfam" id="TIGR01378">
    <property type="entry name" value="thi_PPkinase"/>
    <property type="match status" value="1"/>
</dbReference>
<keyword evidence="3" id="KW-0418">Kinase</keyword>
<dbReference type="GO" id="GO:0004788">
    <property type="term" value="F:thiamine diphosphokinase activity"/>
    <property type="evidence" value="ECO:0007669"/>
    <property type="project" value="InterPro"/>
</dbReference>
<name>A0A9W6WYU1_9STRA</name>